<accession>A0A8S5S5C5</accession>
<organism evidence="1">
    <name type="scientific">Podoviridae sp. ctEmK1</name>
    <dbReference type="NCBI Taxonomy" id="2827727"/>
    <lineage>
        <taxon>Viruses</taxon>
        <taxon>Duplodnaviria</taxon>
        <taxon>Heunggongvirae</taxon>
        <taxon>Uroviricota</taxon>
        <taxon>Caudoviricetes</taxon>
    </lineage>
</organism>
<evidence type="ECO:0000313" key="1">
    <source>
        <dbReference type="EMBL" id="DAF46128.1"/>
    </source>
</evidence>
<sequence length="58" mass="6769">MKSLTTSELEVLKEAEDILFNHVDYGTNSVFDKAFCELHKSLKRYNELEKRDETCQNG</sequence>
<dbReference type="EMBL" id="BK032531">
    <property type="protein sequence ID" value="DAF46128.1"/>
    <property type="molecule type" value="Genomic_DNA"/>
</dbReference>
<reference evidence="1" key="1">
    <citation type="journal article" date="2021" name="Proc. Natl. Acad. Sci. U.S.A.">
        <title>A Catalog of Tens of Thousands of Viruses from Human Metagenomes Reveals Hidden Associations with Chronic Diseases.</title>
        <authorList>
            <person name="Tisza M.J."/>
            <person name="Buck C.B."/>
        </authorList>
    </citation>
    <scope>NUCLEOTIDE SEQUENCE</scope>
    <source>
        <strain evidence="1">CtEmK1</strain>
    </source>
</reference>
<proteinExistence type="predicted"/>
<name>A0A8S5S5C5_9CAUD</name>
<protein>
    <submittedName>
        <fullName evidence="1">TAF RNA Polymerase I subunit A</fullName>
    </submittedName>
</protein>